<feature type="transmembrane region" description="Helical" evidence="1">
    <location>
        <begin position="169"/>
        <end position="186"/>
    </location>
</feature>
<dbReference type="InterPro" id="IPR036197">
    <property type="entry name" value="NarG-like_sf"/>
</dbReference>
<dbReference type="SUPFAM" id="SSF103501">
    <property type="entry name" value="Respiratory nitrate reductase 1 gamma chain"/>
    <property type="match status" value="1"/>
</dbReference>
<proteinExistence type="predicted"/>
<name>A0A383DF40_9ZZZZ</name>
<organism evidence="2">
    <name type="scientific">marine metagenome</name>
    <dbReference type="NCBI Taxonomy" id="408172"/>
    <lineage>
        <taxon>unclassified sequences</taxon>
        <taxon>metagenomes</taxon>
        <taxon>ecological metagenomes</taxon>
    </lineage>
</organism>
<evidence type="ECO:0000313" key="2">
    <source>
        <dbReference type="EMBL" id="SVE42478.1"/>
    </source>
</evidence>
<keyword evidence="1" id="KW-0812">Transmembrane</keyword>
<keyword evidence="1" id="KW-0472">Membrane</keyword>
<sequence>AEKENRIDQPLKRVFTTLCTAFGQKRLLQEPKSGWMHALIFWGFLILLIRVGEFFIVGLFPQIDSHFPGTAPLILPYLWVKDGAVFMVTLAVLYALYRRLVIKPDRLTLSVEGLVILCLILIIMVSDVLFDSAFLALHPDIEGSGPLAALFVPLVSLLGKNLTGHLHSLSYWAHVSAILFFVTLLPRSKHFHILTSIPNVFLSNLNPGNGLHRIDFEDKETFGVTEIESFTWKQML</sequence>
<feature type="transmembrane region" description="Helical" evidence="1">
    <location>
        <begin position="109"/>
        <end position="130"/>
    </location>
</feature>
<reference evidence="2" key="1">
    <citation type="submission" date="2018-05" db="EMBL/GenBank/DDBJ databases">
        <authorList>
            <person name="Lanie J.A."/>
            <person name="Ng W.-L."/>
            <person name="Kazmierczak K.M."/>
            <person name="Andrzejewski T.M."/>
            <person name="Davidsen T.M."/>
            <person name="Wayne K.J."/>
            <person name="Tettelin H."/>
            <person name="Glass J.I."/>
            <person name="Rusch D."/>
            <person name="Podicherti R."/>
            <person name="Tsui H.-C.T."/>
            <person name="Winkler M.E."/>
        </authorList>
    </citation>
    <scope>NUCLEOTIDE SEQUENCE</scope>
</reference>
<dbReference type="EMBL" id="UINC01216369">
    <property type="protein sequence ID" value="SVE42478.1"/>
    <property type="molecule type" value="Genomic_DNA"/>
</dbReference>
<feature type="non-terminal residue" evidence="2">
    <location>
        <position position="1"/>
    </location>
</feature>
<keyword evidence="1" id="KW-1133">Transmembrane helix</keyword>
<protein>
    <recommendedName>
        <fullName evidence="3">NarG-like domain-containing protein</fullName>
    </recommendedName>
</protein>
<feature type="non-terminal residue" evidence="2">
    <location>
        <position position="236"/>
    </location>
</feature>
<evidence type="ECO:0008006" key="3">
    <source>
        <dbReference type="Google" id="ProtNLM"/>
    </source>
</evidence>
<accession>A0A383DF40</accession>
<dbReference type="AlphaFoldDB" id="A0A383DF40"/>
<feature type="transmembrane region" description="Helical" evidence="1">
    <location>
        <begin position="35"/>
        <end position="57"/>
    </location>
</feature>
<dbReference type="Gene3D" id="1.20.950.20">
    <property type="entry name" value="Transmembrane di-heme cytochromes, Chain C"/>
    <property type="match status" value="1"/>
</dbReference>
<feature type="transmembrane region" description="Helical" evidence="1">
    <location>
        <begin position="77"/>
        <end position="97"/>
    </location>
</feature>
<gene>
    <name evidence="2" type="ORF">METZ01_LOCUS495332</name>
</gene>
<evidence type="ECO:0000256" key="1">
    <source>
        <dbReference type="SAM" id="Phobius"/>
    </source>
</evidence>